<proteinExistence type="predicted"/>
<dbReference type="RefSeq" id="WP_005057436.1">
    <property type="nucleotide sequence ID" value="NZ_ATFQ01000022.1"/>
</dbReference>
<dbReference type="Proteomes" id="UP000014969">
    <property type="component" value="Unassembled WGS sequence"/>
</dbReference>
<dbReference type="AlphaFoldDB" id="A0A829HVB2"/>
<reference evidence="1 2" key="1">
    <citation type="journal article" date="2013" name="Genome Announc.">
        <title>Genome Sequence of an Epidemic Isolate of Mycobacterium abscessus subsp. bolletii from Rio de Janeiro, Brazil.</title>
        <authorList>
            <person name="Davidson R.M."/>
            <person name="Reynolds P.R."/>
            <person name="Farias-Hesson E."/>
            <person name="Duarte R.S."/>
            <person name="Jackson M."/>
            <person name="Strong M."/>
        </authorList>
    </citation>
    <scope>NUCLEOTIDE SEQUENCE [LARGE SCALE GENOMIC DNA]</scope>
    <source>
        <strain evidence="1 2">CRM-0020</strain>
    </source>
</reference>
<name>A0A829HVB2_9MYCO</name>
<accession>A0A829HVB2</accession>
<evidence type="ECO:0000313" key="1">
    <source>
        <dbReference type="EMBL" id="EPQ23245.1"/>
    </source>
</evidence>
<dbReference type="EMBL" id="ATFQ01000022">
    <property type="protein sequence ID" value="EPQ23245.1"/>
    <property type="molecule type" value="Genomic_DNA"/>
</dbReference>
<protein>
    <submittedName>
        <fullName evidence="1">Uncharacterized protein</fullName>
    </submittedName>
</protein>
<sequence>MTTLDEFMAINPNAYMAVVDTWRPQTTQFKEAFDDIKKHFVQFCPECTKHSQQWCQHVGPGFSVEELKITECTITPEPPKPSSTAQASSGDNEYAQAMDLVLKLTGLSMQALNAG</sequence>
<evidence type="ECO:0000313" key="2">
    <source>
        <dbReference type="Proteomes" id="UP000014969"/>
    </source>
</evidence>
<organism evidence="1 2">
    <name type="scientific">Mycobacteroides abscessus subsp. bolletii CRM-0020</name>
    <dbReference type="NCBI Taxonomy" id="1306401"/>
    <lineage>
        <taxon>Bacteria</taxon>
        <taxon>Bacillati</taxon>
        <taxon>Actinomycetota</taxon>
        <taxon>Actinomycetes</taxon>
        <taxon>Mycobacteriales</taxon>
        <taxon>Mycobacteriaceae</taxon>
        <taxon>Mycobacteroides</taxon>
        <taxon>Mycobacteroides abscessus</taxon>
    </lineage>
</organism>
<comment type="caution">
    <text evidence="1">The sequence shown here is derived from an EMBL/GenBank/DDBJ whole genome shotgun (WGS) entry which is preliminary data.</text>
</comment>
<gene>
    <name evidence="1" type="ORF">J108_13480</name>
</gene>